<dbReference type="Pfam" id="PF00198">
    <property type="entry name" value="2-oxoacid_dh"/>
    <property type="match status" value="1"/>
</dbReference>
<dbReference type="PANTHER" id="PTHR43178">
    <property type="entry name" value="DIHYDROLIPOAMIDE ACETYLTRANSFERASE COMPONENT OF PYRUVATE DEHYDROGENASE COMPLEX"/>
    <property type="match status" value="1"/>
</dbReference>
<keyword evidence="8" id="KW-1185">Reference proteome</keyword>
<evidence type="ECO:0000313" key="8">
    <source>
        <dbReference type="Proteomes" id="UP000294947"/>
    </source>
</evidence>
<dbReference type="EMBL" id="SMKW01000066">
    <property type="protein sequence ID" value="TDD40877.1"/>
    <property type="molecule type" value="Genomic_DNA"/>
</dbReference>
<gene>
    <name evidence="7" type="ORF">E1288_34615</name>
</gene>
<evidence type="ECO:0000313" key="7">
    <source>
        <dbReference type="EMBL" id="TDD40877.1"/>
    </source>
</evidence>
<dbReference type="RefSeq" id="WP_132492834.1">
    <property type="nucleotide sequence ID" value="NZ_SMKW01000066.1"/>
</dbReference>
<dbReference type="Pfam" id="PF02817">
    <property type="entry name" value="E3_binding"/>
    <property type="match status" value="2"/>
</dbReference>
<feature type="compositionally biased region" description="Low complexity" evidence="5">
    <location>
        <begin position="74"/>
        <end position="87"/>
    </location>
</feature>
<dbReference type="SUPFAM" id="SSF47005">
    <property type="entry name" value="Peripheral subunit-binding domain of 2-oxo acid dehydrogenase complex"/>
    <property type="match status" value="2"/>
</dbReference>
<evidence type="ECO:0000256" key="4">
    <source>
        <dbReference type="ARBA" id="ARBA00023315"/>
    </source>
</evidence>
<proteinExistence type="inferred from homology"/>
<keyword evidence="3" id="KW-0808">Transferase</keyword>
<dbReference type="Gene3D" id="4.10.320.10">
    <property type="entry name" value="E3-binding domain"/>
    <property type="match status" value="2"/>
</dbReference>
<comment type="caution">
    <text evidence="7">The sequence shown here is derived from an EMBL/GenBank/DDBJ whole genome shotgun (WGS) entry which is preliminary data.</text>
</comment>
<name>A0A4V2YK03_9PSEU</name>
<dbReference type="GO" id="GO:0005737">
    <property type="term" value="C:cytoplasm"/>
    <property type="evidence" value="ECO:0007669"/>
    <property type="project" value="TreeGrafter"/>
</dbReference>
<dbReference type="InterPro" id="IPR050743">
    <property type="entry name" value="2-oxoacid_DH_E2_comp"/>
</dbReference>
<sequence>TGGSRRGPPPAKPSARGRPRREPPVVPPASPPVRKLAAQLGVDLTTVHGTGHGGAITRTDIETAARQGAEPHPRAIGSAPASPAPARQRISPYARRLATELGVDPTRLTGSGTDSSIRAWDVHAARQTPPPTQAPTTTERRPESMRQAIAALMSRSKREIPHYYLTSTIDIAAATEWLHDLNRHSAVADRIVPAALLLKASALAARDVPDLNGHWIGDHFTPADSVHLGVAVSLHGGGVLTPTIPDAAQLPLIELMHSLRELVTRARTSRLRSSDTTPATITVTNLGDLGVDSVQGVIYPPQVALVGFGAVMRRPWAVGDLIGIRPLVTATLSGDHRASDGATGARFLTSVNAFLQRPEEL</sequence>
<dbReference type="InterPro" id="IPR001078">
    <property type="entry name" value="2-oxoacid_DH_actylTfrase"/>
</dbReference>
<dbReference type="InterPro" id="IPR004167">
    <property type="entry name" value="PSBD"/>
</dbReference>
<dbReference type="GO" id="GO:0016407">
    <property type="term" value="F:acetyltransferase activity"/>
    <property type="evidence" value="ECO:0007669"/>
    <property type="project" value="TreeGrafter"/>
</dbReference>
<evidence type="ECO:0000256" key="1">
    <source>
        <dbReference type="ARBA" id="ARBA00001938"/>
    </source>
</evidence>
<dbReference type="AlphaFoldDB" id="A0A4V2YK03"/>
<feature type="non-terminal residue" evidence="7">
    <location>
        <position position="1"/>
    </location>
</feature>
<feature type="region of interest" description="Disordered" evidence="5">
    <location>
        <begin position="1"/>
        <end position="33"/>
    </location>
</feature>
<accession>A0A4V2YK03</accession>
<dbReference type="InterPro" id="IPR023213">
    <property type="entry name" value="CAT-like_dom_sf"/>
</dbReference>
<dbReference type="Proteomes" id="UP000294947">
    <property type="component" value="Unassembled WGS sequence"/>
</dbReference>
<feature type="domain" description="Peripheral subunit-binding (PSBD)" evidence="6">
    <location>
        <begin position="28"/>
        <end position="65"/>
    </location>
</feature>
<evidence type="ECO:0000259" key="6">
    <source>
        <dbReference type="PROSITE" id="PS51826"/>
    </source>
</evidence>
<dbReference type="GO" id="GO:0031405">
    <property type="term" value="F:lipoic acid binding"/>
    <property type="evidence" value="ECO:0007669"/>
    <property type="project" value="TreeGrafter"/>
</dbReference>
<dbReference type="OrthoDB" id="9805770at2"/>
<evidence type="ECO:0000256" key="5">
    <source>
        <dbReference type="SAM" id="MobiDB-lite"/>
    </source>
</evidence>
<organism evidence="7 8">
    <name type="scientific">Saccharopolyspora elongata</name>
    <dbReference type="NCBI Taxonomy" id="2530387"/>
    <lineage>
        <taxon>Bacteria</taxon>
        <taxon>Bacillati</taxon>
        <taxon>Actinomycetota</taxon>
        <taxon>Actinomycetes</taxon>
        <taxon>Pseudonocardiales</taxon>
        <taxon>Pseudonocardiaceae</taxon>
        <taxon>Saccharopolyspora</taxon>
    </lineage>
</organism>
<comment type="cofactor">
    <cofactor evidence="1">
        <name>(R)-lipoate</name>
        <dbReference type="ChEBI" id="CHEBI:83088"/>
    </cofactor>
</comment>
<keyword evidence="4" id="KW-0012">Acyltransferase</keyword>
<feature type="region of interest" description="Disordered" evidence="5">
    <location>
        <begin position="66"/>
        <end position="87"/>
    </location>
</feature>
<evidence type="ECO:0000256" key="3">
    <source>
        <dbReference type="ARBA" id="ARBA00022679"/>
    </source>
</evidence>
<dbReference type="PROSITE" id="PS51826">
    <property type="entry name" value="PSBD"/>
    <property type="match status" value="2"/>
</dbReference>
<dbReference type="Gene3D" id="3.30.559.10">
    <property type="entry name" value="Chloramphenicol acetyltransferase-like domain"/>
    <property type="match status" value="1"/>
</dbReference>
<feature type="domain" description="Peripheral subunit-binding (PSBD)" evidence="6">
    <location>
        <begin position="89"/>
        <end position="126"/>
    </location>
</feature>
<reference evidence="7 8" key="1">
    <citation type="submission" date="2019-03" db="EMBL/GenBank/DDBJ databases">
        <title>Draft genome sequences of novel Actinobacteria.</title>
        <authorList>
            <person name="Sahin N."/>
            <person name="Ay H."/>
            <person name="Saygin H."/>
        </authorList>
    </citation>
    <scope>NUCLEOTIDE SEQUENCE [LARGE SCALE GENOMIC DNA]</scope>
    <source>
        <strain evidence="7 8">7K502</strain>
    </source>
</reference>
<protein>
    <submittedName>
        <fullName evidence="7">2-oxo acid dehydrogenase subunit E2</fullName>
    </submittedName>
</protein>
<dbReference type="InterPro" id="IPR036625">
    <property type="entry name" value="E3-bd_dom_sf"/>
</dbReference>
<comment type="similarity">
    <text evidence="2">Belongs to the 2-oxoacid dehydrogenase family.</text>
</comment>
<dbReference type="SUPFAM" id="SSF52777">
    <property type="entry name" value="CoA-dependent acyltransferases"/>
    <property type="match status" value="1"/>
</dbReference>
<dbReference type="PANTHER" id="PTHR43178:SF5">
    <property type="entry name" value="LIPOAMIDE ACYLTRANSFERASE COMPONENT OF BRANCHED-CHAIN ALPHA-KETO ACID DEHYDROGENASE COMPLEX, MITOCHONDRIAL"/>
    <property type="match status" value="1"/>
</dbReference>
<evidence type="ECO:0000256" key="2">
    <source>
        <dbReference type="ARBA" id="ARBA00007317"/>
    </source>
</evidence>